<dbReference type="STRING" id="1821621.A8C75_06890"/>
<dbReference type="PANTHER" id="PTHR44068:SF11">
    <property type="entry name" value="GERANYL DIPHOSPHATE 2-C-METHYLTRANSFERASE"/>
    <property type="match status" value="1"/>
</dbReference>
<dbReference type="OrthoDB" id="529208at2"/>
<evidence type="ECO:0000259" key="2">
    <source>
        <dbReference type="Pfam" id="PF08241"/>
    </source>
</evidence>
<dbReference type="GO" id="GO:0008757">
    <property type="term" value="F:S-adenosylmethionine-dependent methyltransferase activity"/>
    <property type="evidence" value="ECO:0007669"/>
    <property type="project" value="InterPro"/>
</dbReference>
<sequence>MSIDHHYGNNLQQQQALLSELRSACPNGADAWQLAPIDQLHTGGLQASLHLRDTLAACLASQPAPRILDAGSGAGGLLRLLAQLPGADVTGLDLCHNLNRLSLALCQLYQPPCYLMQVSGDAHCMPFASDHFDAIVLQHSLLNMPNPDQALDECLRVLRPGGHLVLHELIQGPAPAQMQFPVPWAREPEQSHLHSAGTLSARLQARGFQIRTTTDLTASTLAWRQRQDNRPQAQTFRLTPALILGPDFPLMFANLLHNLRHGAVGVMQYLASKPASDPRLR</sequence>
<evidence type="ECO:0000256" key="1">
    <source>
        <dbReference type="ARBA" id="ARBA00022679"/>
    </source>
</evidence>
<evidence type="ECO:0000313" key="3">
    <source>
        <dbReference type="EMBL" id="ANG62243.1"/>
    </source>
</evidence>
<feature type="domain" description="Methyltransferase type 11" evidence="2">
    <location>
        <begin position="68"/>
        <end position="166"/>
    </location>
</feature>
<gene>
    <name evidence="3" type="ORF">A8C75_06890</name>
</gene>
<organism evidence="3 4">
    <name type="scientific">Marinobacterium aestuarii</name>
    <dbReference type="NCBI Taxonomy" id="1821621"/>
    <lineage>
        <taxon>Bacteria</taxon>
        <taxon>Pseudomonadati</taxon>
        <taxon>Pseudomonadota</taxon>
        <taxon>Gammaproteobacteria</taxon>
        <taxon>Oceanospirillales</taxon>
        <taxon>Oceanospirillaceae</taxon>
        <taxon>Marinobacterium</taxon>
    </lineage>
</organism>
<dbReference type="SUPFAM" id="SSF53335">
    <property type="entry name" value="S-adenosyl-L-methionine-dependent methyltransferases"/>
    <property type="match status" value="1"/>
</dbReference>
<dbReference type="InterPro" id="IPR029063">
    <property type="entry name" value="SAM-dependent_MTases_sf"/>
</dbReference>
<keyword evidence="4" id="KW-1185">Reference proteome</keyword>
<name>A0A1A9EXI9_9GAMM</name>
<dbReference type="AlphaFoldDB" id="A0A1A9EXI9"/>
<protein>
    <recommendedName>
        <fullName evidence="2">Methyltransferase type 11 domain-containing protein</fullName>
    </recommendedName>
</protein>
<dbReference type="InterPro" id="IPR013216">
    <property type="entry name" value="Methyltransf_11"/>
</dbReference>
<dbReference type="Proteomes" id="UP000078070">
    <property type="component" value="Chromosome"/>
</dbReference>
<reference evidence="3 4" key="2">
    <citation type="journal article" date="2018" name="Int. J. Syst. Evol. Microbiol.">
        <title>Marinobacterium aestuarii sp. nov., a benzene-degrading marine bacterium isolated from estuary sediment.</title>
        <authorList>
            <person name="Bae S.S."/>
            <person name="Jung J."/>
            <person name="Chung D."/>
            <person name="Baek K."/>
        </authorList>
    </citation>
    <scope>NUCLEOTIDE SEQUENCE [LARGE SCALE GENOMIC DNA]</scope>
    <source>
        <strain evidence="3 4">ST58-10</strain>
    </source>
</reference>
<dbReference type="RefSeq" id="WP_067379856.1">
    <property type="nucleotide sequence ID" value="NZ_CP015839.1"/>
</dbReference>
<keyword evidence="1" id="KW-0808">Transferase</keyword>
<proteinExistence type="predicted"/>
<dbReference type="InterPro" id="IPR050447">
    <property type="entry name" value="Erg6_SMT_methyltransf"/>
</dbReference>
<reference evidence="4" key="1">
    <citation type="submission" date="2016-05" db="EMBL/GenBank/DDBJ databases">
        <authorList>
            <person name="Baek K."/>
            <person name="Yang S.-J."/>
        </authorList>
    </citation>
    <scope>NUCLEOTIDE SEQUENCE [LARGE SCALE GENOMIC DNA]</scope>
    <source>
        <strain evidence="4">ST58-10</strain>
    </source>
</reference>
<dbReference type="CDD" id="cd02440">
    <property type="entry name" value="AdoMet_MTases"/>
    <property type="match status" value="1"/>
</dbReference>
<dbReference type="Gene3D" id="3.40.50.150">
    <property type="entry name" value="Vaccinia Virus protein VP39"/>
    <property type="match status" value="1"/>
</dbReference>
<dbReference type="EMBL" id="CP015839">
    <property type="protein sequence ID" value="ANG62243.1"/>
    <property type="molecule type" value="Genomic_DNA"/>
</dbReference>
<dbReference type="PANTHER" id="PTHR44068">
    <property type="entry name" value="ZGC:194242"/>
    <property type="match status" value="1"/>
</dbReference>
<evidence type="ECO:0000313" key="4">
    <source>
        <dbReference type="Proteomes" id="UP000078070"/>
    </source>
</evidence>
<dbReference type="Pfam" id="PF08241">
    <property type="entry name" value="Methyltransf_11"/>
    <property type="match status" value="1"/>
</dbReference>
<dbReference type="KEGG" id="mars:A8C75_06890"/>
<accession>A0A1A9EXI9</accession>